<proteinExistence type="predicted"/>
<evidence type="ECO:0000256" key="1">
    <source>
        <dbReference type="SAM" id="MobiDB-lite"/>
    </source>
</evidence>
<dbReference type="AlphaFoldDB" id="A0A7S2AW45"/>
<evidence type="ECO:0000313" key="2">
    <source>
        <dbReference type="EMBL" id="CAD9379397.1"/>
    </source>
</evidence>
<sequence length="235" mass="26648">MVDGARVSWQETEDWLMGDGRGVMAGDSFQVAHDDTLVAENSTSLEHQREGDPVINLDVMGEVANEVNSLKGALEDQMRDITSQVAMVQKELQKLQNDTFSQMESLEKSLPAQVQQLERESTPRRKHSSLTDPQSVLQREKKPVQRRISWSPDVVDNAKRPGDVSLADMSKKRLRMMRRARAQQADSNTVLQTTLYCILVVILSKVIPHLVEFMQDLNDEHNDDHSWTTSSSFDE</sequence>
<organism evidence="2">
    <name type="scientific">Octactis speculum</name>
    <dbReference type="NCBI Taxonomy" id="3111310"/>
    <lineage>
        <taxon>Eukaryota</taxon>
        <taxon>Sar</taxon>
        <taxon>Stramenopiles</taxon>
        <taxon>Ochrophyta</taxon>
        <taxon>Dictyochophyceae</taxon>
        <taxon>Dictyochales</taxon>
        <taxon>Dictyochaceae</taxon>
        <taxon>Octactis</taxon>
    </lineage>
</organism>
<feature type="region of interest" description="Disordered" evidence="1">
    <location>
        <begin position="104"/>
        <end position="143"/>
    </location>
</feature>
<accession>A0A7S2AW45</accession>
<gene>
    <name evidence="2" type="ORF">DSPE1174_LOCUS3824</name>
</gene>
<name>A0A7S2AW45_9STRA</name>
<protein>
    <submittedName>
        <fullName evidence="2">Uncharacterized protein</fullName>
    </submittedName>
</protein>
<dbReference type="EMBL" id="HBGS01007379">
    <property type="protein sequence ID" value="CAD9379397.1"/>
    <property type="molecule type" value="Transcribed_RNA"/>
</dbReference>
<reference evidence="2" key="1">
    <citation type="submission" date="2021-01" db="EMBL/GenBank/DDBJ databases">
        <authorList>
            <person name="Corre E."/>
            <person name="Pelletier E."/>
            <person name="Niang G."/>
            <person name="Scheremetjew M."/>
            <person name="Finn R."/>
            <person name="Kale V."/>
            <person name="Holt S."/>
            <person name="Cochrane G."/>
            <person name="Meng A."/>
            <person name="Brown T."/>
            <person name="Cohen L."/>
        </authorList>
    </citation>
    <scope>NUCLEOTIDE SEQUENCE</scope>
    <source>
        <strain evidence="2">CCMP1381</strain>
    </source>
</reference>